<reference evidence="3 4" key="1">
    <citation type="journal article" date="2016" name="Environ. Microbiol.">
        <title>Genomic resolution of a cold subsurface aquifer community provides metabolic insights for novel microbes adapted to high CO concentrations.</title>
        <authorList>
            <person name="Probst A.J."/>
            <person name="Castelle C.J."/>
            <person name="Singh A."/>
            <person name="Brown C.T."/>
            <person name="Anantharaman K."/>
            <person name="Sharon I."/>
            <person name="Hug L.A."/>
            <person name="Burstein D."/>
            <person name="Emerson J.B."/>
            <person name="Thomas B.C."/>
            <person name="Banfield J.F."/>
        </authorList>
    </citation>
    <scope>NUCLEOTIDE SEQUENCE [LARGE SCALE GENOMIC DNA]</scope>
    <source>
        <strain evidence="3">CG1_02_38_46</strain>
    </source>
</reference>
<accession>A0A1J4SCB5</accession>
<keyword evidence="2" id="KW-0812">Transmembrane</keyword>
<organism evidence="3 4">
    <name type="scientific">Candidatus Desantisbacteria bacterium CG1_02_38_46</name>
    <dbReference type="NCBI Taxonomy" id="1817893"/>
    <lineage>
        <taxon>Bacteria</taxon>
        <taxon>Candidatus Desantisiibacteriota</taxon>
    </lineage>
</organism>
<protein>
    <recommendedName>
        <fullName evidence="5">Transglycosylase</fullName>
    </recommendedName>
</protein>
<proteinExistence type="predicted"/>
<evidence type="ECO:0000256" key="2">
    <source>
        <dbReference type="SAM" id="Phobius"/>
    </source>
</evidence>
<feature type="transmembrane region" description="Helical" evidence="2">
    <location>
        <begin position="55"/>
        <end position="74"/>
    </location>
</feature>
<sequence>MMGWVGFIASVVIALIVGSIFKVFREARGGNLFVALIGAQLGIFLYKSTGGTGRLWTGIIGILCAVVVSWLLSLGGRSEEETKVESSETPPTPPAQNP</sequence>
<dbReference type="Proteomes" id="UP000182278">
    <property type="component" value="Unassembled WGS sequence"/>
</dbReference>
<feature type="transmembrane region" description="Helical" evidence="2">
    <location>
        <begin position="6"/>
        <end position="24"/>
    </location>
</feature>
<dbReference type="EMBL" id="MNUO01000071">
    <property type="protein sequence ID" value="OIN96928.1"/>
    <property type="molecule type" value="Genomic_DNA"/>
</dbReference>
<keyword evidence="2" id="KW-0472">Membrane</keyword>
<feature type="region of interest" description="Disordered" evidence="1">
    <location>
        <begin position="79"/>
        <end position="98"/>
    </location>
</feature>
<gene>
    <name evidence="3" type="ORF">AUJ66_04855</name>
</gene>
<evidence type="ECO:0000256" key="1">
    <source>
        <dbReference type="SAM" id="MobiDB-lite"/>
    </source>
</evidence>
<evidence type="ECO:0000313" key="4">
    <source>
        <dbReference type="Proteomes" id="UP000182278"/>
    </source>
</evidence>
<feature type="transmembrane region" description="Helical" evidence="2">
    <location>
        <begin position="31"/>
        <end position="49"/>
    </location>
</feature>
<evidence type="ECO:0008006" key="5">
    <source>
        <dbReference type="Google" id="ProtNLM"/>
    </source>
</evidence>
<evidence type="ECO:0000313" key="3">
    <source>
        <dbReference type="EMBL" id="OIN96928.1"/>
    </source>
</evidence>
<keyword evidence="2" id="KW-1133">Transmembrane helix</keyword>
<dbReference type="STRING" id="1817893.AUJ66_04855"/>
<name>A0A1J4SCB5_9BACT</name>
<dbReference type="AlphaFoldDB" id="A0A1J4SCB5"/>
<comment type="caution">
    <text evidence="3">The sequence shown here is derived from an EMBL/GenBank/DDBJ whole genome shotgun (WGS) entry which is preliminary data.</text>
</comment>